<name>A0A7X1XTY4_9PSED</name>
<organism evidence="1 2">
    <name type="scientific">Pseudomonas helleri</name>
    <dbReference type="NCBI Taxonomy" id="1608996"/>
    <lineage>
        <taxon>Bacteria</taxon>
        <taxon>Pseudomonadati</taxon>
        <taxon>Pseudomonadota</taxon>
        <taxon>Gammaproteobacteria</taxon>
        <taxon>Pseudomonadales</taxon>
        <taxon>Pseudomonadaceae</taxon>
        <taxon>Pseudomonas</taxon>
    </lineage>
</organism>
<dbReference type="OrthoDB" id="9810718at2"/>
<sequence>MNAYLMEALRQIMQQIKTTLDEHGDEITTTLQRVALGELKPVETLSPE</sequence>
<proteinExistence type="predicted"/>
<dbReference type="EMBL" id="WIVT01000238">
    <property type="protein sequence ID" value="MQU19517.1"/>
    <property type="molecule type" value="Genomic_DNA"/>
</dbReference>
<evidence type="ECO:0000313" key="2">
    <source>
        <dbReference type="Proteomes" id="UP000443000"/>
    </source>
</evidence>
<feature type="non-terminal residue" evidence="1">
    <location>
        <position position="48"/>
    </location>
</feature>
<dbReference type="Proteomes" id="UP000443000">
    <property type="component" value="Unassembled WGS sequence"/>
</dbReference>
<protein>
    <submittedName>
        <fullName evidence="1">Uncharacterized protein</fullName>
    </submittedName>
</protein>
<dbReference type="AlphaFoldDB" id="A0A7X1XTY4"/>
<gene>
    <name evidence="1" type="ORF">GHN41_24250</name>
</gene>
<accession>A0A7X1XTY4</accession>
<evidence type="ECO:0000313" key="1">
    <source>
        <dbReference type="EMBL" id="MQU19517.1"/>
    </source>
</evidence>
<comment type="caution">
    <text evidence="1">The sequence shown here is derived from an EMBL/GenBank/DDBJ whole genome shotgun (WGS) entry which is preliminary data.</text>
</comment>
<reference evidence="1 2" key="1">
    <citation type="submission" date="2019-10" db="EMBL/GenBank/DDBJ databases">
        <title>Evaluation of single-gene subtyping targets for Pseudomonas.</title>
        <authorList>
            <person name="Reichler S.J."/>
            <person name="Orsi R.H."/>
            <person name="Wiedmann M."/>
            <person name="Martin N.H."/>
            <person name="Murphy S.I."/>
        </authorList>
    </citation>
    <scope>NUCLEOTIDE SEQUENCE [LARGE SCALE GENOMIC DNA]</scope>
    <source>
        <strain evidence="1 2">FSL R10-1594</strain>
    </source>
</reference>